<keyword evidence="2" id="KW-1185">Reference proteome</keyword>
<name>A0AC61DCF5_9FIRM</name>
<protein>
    <submittedName>
        <fullName evidence="1">4-hydroxy-tetrahydrodipicolinate synthase</fullName>
    </submittedName>
</protein>
<dbReference type="EMBL" id="PEDL01000006">
    <property type="protein sequence ID" value="PHV70891.1"/>
    <property type="molecule type" value="Genomic_DNA"/>
</dbReference>
<evidence type="ECO:0000313" key="2">
    <source>
        <dbReference type="Proteomes" id="UP000224460"/>
    </source>
</evidence>
<dbReference type="Proteomes" id="UP000224460">
    <property type="component" value="Unassembled WGS sequence"/>
</dbReference>
<gene>
    <name evidence="1" type="ORF">CS063_07660</name>
</gene>
<proteinExistence type="predicted"/>
<evidence type="ECO:0000313" key="1">
    <source>
        <dbReference type="EMBL" id="PHV70891.1"/>
    </source>
</evidence>
<organism evidence="1 2">
    <name type="scientific">Sporanaerobium hydrogeniformans</name>
    <dbReference type="NCBI Taxonomy" id="3072179"/>
    <lineage>
        <taxon>Bacteria</taxon>
        <taxon>Bacillati</taxon>
        <taxon>Bacillota</taxon>
        <taxon>Clostridia</taxon>
        <taxon>Lachnospirales</taxon>
        <taxon>Lachnospiraceae</taxon>
        <taxon>Sporanaerobium</taxon>
    </lineage>
</organism>
<reference evidence="1" key="1">
    <citation type="submission" date="2017-10" db="EMBL/GenBank/DDBJ databases">
        <title>Genome sequence of cellulolytic Lachnospiraceae bacterium XHS1971 isolated from hotspring sediment.</title>
        <authorList>
            <person name="Vasudevan G."/>
            <person name="Joshi A.J."/>
            <person name="Hivarkar S."/>
            <person name="Lanjekar V.B."/>
            <person name="Dhakephalkar P.K."/>
            <person name="Dagar S."/>
        </authorList>
    </citation>
    <scope>NUCLEOTIDE SEQUENCE</scope>
    <source>
        <strain evidence="1">XHS1971</strain>
    </source>
</reference>
<accession>A0AC61DCF5</accession>
<comment type="caution">
    <text evidence="1">The sequence shown here is derived from an EMBL/GenBank/DDBJ whole genome shotgun (WGS) entry which is preliminary data.</text>
</comment>
<sequence length="295" mass="31218">MTIFEGAGVAIVTPFHENGDIHFGKLEELIDFQIANSTDALIICGTTGEASTMTDAEHLECIKVAVDRVAGRIPVIAGTGSNDTRHGIELTKNAKALGADATLQVTPYYNKCTQRGLIEHFTAIAKAADLPMILYSVPSRTGVNITPQTALELSKIDLIVGLKEATGNISQVAEIAALCGDKLDLYSGNDDQIIPLLSLGGKGVISVLSNIAPKQTHDIVSLYLGGRTAEALKLQLELLPLANSLFCEVNPIPVKAALNMMGFGVGPCRLPLTTLEEAHAPKLREALVKASLIAE</sequence>